<dbReference type="Proteomes" id="UP001501598">
    <property type="component" value="Unassembled WGS sequence"/>
</dbReference>
<dbReference type="RefSeq" id="WP_345415431.1">
    <property type="nucleotide sequence ID" value="NZ_BAABGT010000029.1"/>
</dbReference>
<dbReference type="SUPFAM" id="SSF89796">
    <property type="entry name" value="CoA-transferase family III (CaiB/BaiF)"/>
    <property type="match status" value="1"/>
</dbReference>
<comment type="caution">
    <text evidence="1">The sequence shown here is derived from an EMBL/GenBank/DDBJ whole genome shotgun (WGS) entry which is preliminary data.</text>
</comment>
<reference evidence="2" key="1">
    <citation type="journal article" date="2019" name="Int. J. Syst. Evol. Microbiol.">
        <title>The Global Catalogue of Microorganisms (GCM) 10K type strain sequencing project: providing services to taxonomists for standard genome sequencing and annotation.</title>
        <authorList>
            <consortium name="The Broad Institute Genomics Platform"/>
            <consortium name="The Broad Institute Genome Sequencing Center for Infectious Disease"/>
            <person name="Wu L."/>
            <person name="Ma J."/>
        </authorList>
    </citation>
    <scope>NUCLEOTIDE SEQUENCE [LARGE SCALE GENOMIC DNA]</scope>
    <source>
        <strain evidence="2">JCM 17906</strain>
    </source>
</reference>
<accession>A0ABP8RPJ5</accession>
<dbReference type="Gene3D" id="3.30.1540.10">
    <property type="entry name" value="formyl-coa transferase, domain 3"/>
    <property type="match status" value="1"/>
</dbReference>
<dbReference type="InterPro" id="IPR050509">
    <property type="entry name" value="CoA-transferase_III"/>
</dbReference>
<dbReference type="InterPro" id="IPR044855">
    <property type="entry name" value="CoA-Trfase_III_dom3_sf"/>
</dbReference>
<proteinExistence type="predicted"/>
<evidence type="ECO:0000313" key="1">
    <source>
        <dbReference type="EMBL" id="GAA4544065.1"/>
    </source>
</evidence>
<dbReference type="PANTHER" id="PTHR48228">
    <property type="entry name" value="SUCCINYL-COA--D-CITRAMALATE COA-TRANSFERASE"/>
    <property type="match status" value="1"/>
</dbReference>
<gene>
    <name evidence="1" type="primary">mcr_1</name>
    <name evidence="1" type="ORF">GCM10023175_21610</name>
</gene>
<protein>
    <submittedName>
        <fullName evidence="1">Alpha-methylacyl-CoA racemase</fullName>
    </submittedName>
</protein>
<dbReference type="InterPro" id="IPR023606">
    <property type="entry name" value="CoA-Trfase_III_dom_1_sf"/>
</dbReference>
<evidence type="ECO:0000313" key="2">
    <source>
        <dbReference type="Proteomes" id="UP001501598"/>
    </source>
</evidence>
<dbReference type="InterPro" id="IPR003673">
    <property type="entry name" value="CoA-Trfase_fam_III"/>
</dbReference>
<organism evidence="1 2">
    <name type="scientific">Pseudonocardia xishanensis</name>
    <dbReference type="NCBI Taxonomy" id="630995"/>
    <lineage>
        <taxon>Bacteria</taxon>
        <taxon>Bacillati</taxon>
        <taxon>Actinomycetota</taxon>
        <taxon>Actinomycetes</taxon>
        <taxon>Pseudonocardiales</taxon>
        <taxon>Pseudonocardiaceae</taxon>
        <taxon>Pseudonocardia</taxon>
    </lineage>
</organism>
<dbReference type="Pfam" id="PF02515">
    <property type="entry name" value="CoA_transf_3"/>
    <property type="match status" value="1"/>
</dbReference>
<name>A0ABP8RPJ5_9PSEU</name>
<dbReference type="PANTHER" id="PTHR48228:SF5">
    <property type="entry name" value="ALPHA-METHYLACYL-COA RACEMASE"/>
    <property type="match status" value="1"/>
</dbReference>
<dbReference type="Gene3D" id="3.40.50.10540">
    <property type="entry name" value="Crotonobetainyl-coa:carnitine coa-transferase, domain 1"/>
    <property type="match status" value="1"/>
</dbReference>
<keyword evidence="2" id="KW-1185">Reference proteome</keyword>
<sequence>MAGPLTGLRVIEIGALGPVPHAMMLLADLGADVVRVARPAATGDERFGDIQDGTLRGRRQFRTDLKTREGRQAVFDLVATADVLVEGFRPGVAERLGIGPQDCHAVNERLIYGRMTGWGQTGPLAQRAGHDINYLSLTGSLHAIGRADQPPAVPLNLIGDFGGGSMFLVTGILAALHARTTTGCGDVLDVAMVDGVAVLEQPLLSMRESRTWSDDRGVNLIDGGAPFYDTYACADGRFVAVGALEPSFFAHLVAGLGLDSASLPAQYDADGWPALRARLTEAFSVRTRDEWADHFADLDACVTPVLDFAEAAHHPHFTARGTFDPAASTTRAAPAPRFASHGTLPVPAAVVDVELESVLSDWRQSA</sequence>
<dbReference type="EMBL" id="BAABGT010000029">
    <property type="protein sequence ID" value="GAA4544065.1"/>
    <property type="molecule type" value="Genomic_DNA"/>
</dbReference>